<dbReference type="GO" id="GO:0030497">
    <property type="term" value="P:fatty acid elongation"/>
    <property type="evidence" value="ECO:0007669"/>
    <property type="project" value="TreeGrafter"/>
</dbReference>
<accession>A0A561UD81</accession>
<keyword evidence="4" id="KW-1185">Reference proteome</keyword>
<dbReference type="SMART" id="SM00822">
    <property type="entry name" value="PKS_KR"/>
    <property type="match status" value="1"/>
</dbReference>
<dbReference type="PRINTS" id="PR00080">
    <property type="entry name" value="SDRFAMILY"/>
</dbReference>
<dbReference type="InterPro" id="IPR036291">
    <property type="entry name" value="NAD(P)-bd_dom_sf"/>
</dbReference>
<dbReference type="PANTHER" id="PTHR42760:SF40">
    <property type="entry name" value="3-OXOACYL-[ACYL-CARRIER-PROTEIN] REDUCTASE, CHLOROPLASTIC"/>
    <property type="match status" value="1"/>
</dbReference>
<dbReference type="Gene3D" id="3.40.50.720">
    <property type="entry name" value="NAD(P)-binding Rossmann-like Domain"/>
    <property type="match status" value="1"/>
</dbReference>
<dbReference type="InterPro" id="IPR057326">
    <property type="entry name" value="KR_dom"/>
</dbReference>
<sequence length="243" mass="24881">MRNIIVTGGGTGIGKAIAAAFAERGDQVVITGRRKDVLDQAVAELGANVRAVAFDAADPAQVEAALPELPERVDVLVNNAGGNNSRTAPPAEPGLAGLLATWQANLDTNLFTALLVTTAVRERLNPGARVVNFSSIAAHRGGSGSYGAAKAAVENWNLTLAQDLGPEGGTANVIAPGYISDTEFFGPDGIPAARLAYNVGQAINKRHGTPADIVATTLFLASPEAGHITAQVFHLDGGSITGR</sequence>
<dbReference type="CDD" id="cd05233">
    <property type="entry name" value="SDR_c"/>
    <property type="match status" value="1"/>
</dbReference>
<evidence type="ECO:0000313" key="3">
    <source>
        <dbReference type="EMBL" id="TWF97333.1"/>
    </source>
</evidence>
<comment type="similarity">
    <text evidence="1">Belongs to the short-chain dehydrogenases/reductases (SDR) family.</text>
</comment>
<dbReference type="Pfam" id="PF13561">
    <property type="entry name" value="adh_short_C2"/>
    <property type="match status" value="1"/>
</dbReference>
<evidence type="ECO:0000256" key="1">
    <source>
        <dbReference type="ARBA" id="ARBA00006484"/>
    </source>
</evidence>
<dbReference type="PRINTS" id="PR00081">
    <property type="entry name" value="GDHRDH"/>
</dbReference>
<dbReference type="GO" id="GO:0016616">
    <property type="term" value="F:oxidoreductase activity, acting on the CH-OH group of donors, NAD or NADP as acceptor"/>
    <property type="evidence" value="ECO:0007669"/>
    <property type="project" value="TreeGrafter"/>
</dbReference>
<organism evidence="3 4">
    <name type="scientific">Kitasatospora viridis</name>
    <dbReference type="NCBI Taxonomy" id="281105"/>
    <lineage>
        <taxon>Bacteria</taxon>
        <taxon>Bacillati</taxon>
        <taxon>Actinomycetota</taxon>
        <taxon>Actinomycetes</taxon>
        <taxon>Kitasatosporales</taxon>
        <taxon>Streptomycetaceae</taxon>
        <taxon>Kitasatospora</taxon>
    </lineage>
</organism>
<proteinExistence type="inferred from homology"/>
<dbReference type="EMBL" id="VIWT01000001">
    <property type="protein sequence ID" value="TWF97333.1"/>
    <property type="molecule type" value="Genomic_DNA"/>
</dbReference>
<dbReference type="AlphaFoldDB" id="A0A561UD81"/>
<name>A0A561UD81_9ACTN</name>
<feature type="domain" description="Ketoreductase" evidence="2">
    <location>
        <begin position="2"/>
        <end position="182"/>
    </location>
</feature>
<evidence type="ECO:0000313" key="4">
    <source>
        <dbReference type="Proteomes" id="UP000317940"/>
    </source>
</evidence>
<dbReference type="OrthoDB" id="3210335at2"/>
<dbReference type="InterPro" id="IPR002347">
    <property type="entry name" value="SDR_fam"/>
</dbReference>
<comment type="caution">
    <text evidence="3">The sequence shown here is derived from an EMBL/GenBank/DDBJ whole genome shotgun (WGS) entry which is preliminary data.</text>
</comment>
<gene>
    <name evidence="3" type="ORF">FHX73_111113</name>
</gene>
<dbReference type="RefSeq" id="WP_145903750.1">
    <property type="nucleotide sequence ID" value="NZ_BAAAMZ010000008.1"/>
</dbReference>
<protein>
    <submittedName>
        <fullName evidence="3">3-oxoacyl-[acyl-carrier protein] reductase</fullName>
    </submittedName>
</protein>
<dbReference type="Proteomes" id="UP000317940">
    <property type="component" value="Unassembled WGS sequence"/>
</dbReference>
<evidence type="ECO:0000259" key="2">
    <source>
        <dbReference type="SMART" id="SM00822"/>
    </source>
</evidence>
<reference evidence="3 4" key="1">
    <citation type="submission" date="2019-06" db="EMBL/GenBank/DDBJ databases">
        <title>Sequencing the genomes of 1000 actinobacteria strains.</title>
        <authorList>
            <person name="Klenk H.-P."/>
        </authorList>
    </citation>
    <scope>NUCLEOTIDE SEQUENCE [LARGE SCALE GENOMIC DNA]</scope>
    <source>
        <strain evidence="3 4">DSM 44826</strain>
    </source>
</reference>
<dbReference type="SUPFAM" id="SSF51735">
    <property type="entry name" value="NAD(P)-binding Rossmann-fold domains"/>
    <property type="match status" value="1"/>
</dbReference>
<dbReference type="PANTHER" id="PTHR42760">
    <property type="entry name" value="SHORT-CHAIN DEHYDROGENASES/REDUCTASES FAMILY MEMBER"/>
    <property type="match status" value="1"/>
</dbReference>